<protein>
    <submittedName>
        <fullName evidence="2">Uncharacterized protein</fullName>
    </submittedName>
</protein>
<organism evidence="2 3">
    <name type="scientific">Monoraphidium neglectum</name>
    <dbReference type="NCBI Taxonomy" id="145388"/>
    <lineage>
        <taxon>Eukaryota</taxon>
        <taxon>Viridiplantae</taxon>
        <taxon>Chlorophyta</taxon>
        <taxon>core chlorophytes</taxon>
        <taxon>Chlorophyceae</taxon>
        <taxon>CS clade</taxon>
        <taxon>Sphaeropleales</taxon>
        <taxon>Selenastraceae</taxon>
        <taxon>Monoraphidium</taxon>
    </lineage>
</organism>
<keyword evidence="3" id="KW-1185">Reference proteome</keyword>
<evidence type="ECO:0000313" key="3">
    <source>
        <dbReference type="Proteomes" id="UP000054498"/>
    </source>
</evidence>
<dbReference type="OrthoDB" id="552421at2759"/>
<reference evidence="2 3" key="1">
    <citation type="journal article" date="2013" name="BMC Genomics">
        <title>Reconstruction of the lipid metabolism for the microalga Monoraphidium neglectum from its genome sequence reveals characteristics suitable for biofuel production.</title>
        <authorList>
            <person name="Bogen C."/>
            <person name="Al-Dilaimi A."/>
            <person name="Albersmeier A."/>
            <person name="Wichmann J."/>
            <person name="Grundmann M."/>
            <person name="Rupp O."/>
            <person name="Lauersen K.J."/>
            <person name="Blifernez-Klassen O."/>
            <person name="Kalinowski J."/>
            <person name="Goesmann A."/>
            <person name="Mussgnug J.H."/>
            <person name="Kruse O."/>
        </authorList>
    </citation>
    <scope>NUCLEOTIDE SEQUENCE [LARGE SCALE GENOMIC DNA]</scope>
    <source>
        <strain evidence="2 3">SAG 48.87</strain>
    </source>
</reference>
<dbReference type="GeneID" id="25732137"/>
<accession>A0A0D2KBZ4</accession>
<gene>
    <name evidence="2" type="ORF">MNEG_14562</name>
</gene>
<feature type="compositionally biased region" description="Basic and acidic residues" evidence="1">
    <location>
        <begin position="157"/>
        <end position="166"/>
    </location>
</feature>
<evidence type="ECO:0000256" key="1">
    <source>
        <dbReference type="SAM" id="MobiDB-lite"/>
    </source>
</evidence>
<sequence>MGHRALGSSIHAWAKLRVAPGEPWMDAFYPAAAAAAPRLGAVGFVTVVWSLARLGQRPDPDWLRQLLEDACGGGGDSSGGSGGGAGGALEGFTPQRLAMTVCAFARLGWTPGPEWLSQLGAAAALAGSGSGPGGAQGLDHFHIEWAWRELNDQYAQRMRERQQRGPEEEEQEEGGGADPLKLPAAAASAAAAERGSGDTRSARSES</sequence>
<dbReference type="Proteomes" id="UP000054498">
    <property type="component" value="Unassembled WGS sequence"/>
</dbReference>
<dbReference type="RefSeq" id="XP_013892418.1">
    <property type="nucleotide sequence ID" value="XM_014036964.1"/>
</dbReference>
<name>A0A0D2KBZ4_9CHLO</name>
<evidence type="ECO:0000313" key="2">
    <source>
        <dbReference type="EMBL" id="KIY93398.1"/>
    </source>
</evidence>
<feature type="region of interest" description="Disordered" evidence="1">
    <location>
        <begin position="157"/>
        <end position="206"/>
    </location>
</feature>
<dbReference type="AlphaFoldDB" id="A0A0D2KBZ4"/>
<dbReference type="EMBL" id="KK104801">
    <property type="protein sequence ID" value="KIY93398.1"/>
    <property type="molecule type" value="Genomic_DNA"/>
</dbReference>
<dbReference type="KEGG" id="mng:MNEG_14562"/>
<feature type="compositionally biased region" description="Basic and acidic residues" evidence="1">
    <location>
        <begin position="195"/>
        <end position="206"/>
    </location>
</feature>
<proteinExistence type="predicted"/>